<dbReference type="EMBL" id="APLF01000004">
    <property type="protein sequence ID" value="EMY81922.1"/>
    <property type="molecule type" value="Genomic_DNA"/>
</dbReference>
<name>N1WXK2_9FLAO</name>
<feature type="signal peptide" evidence="3">
    <location>
        <begin position="1"/>
        <end position="19"/>
    </location>
</feature>
<dbReference type="PATRIC" id="fig|1189619.4.peg.1086"/>
<dbReference type="InterPro" id="IPR026444">
    <property type="entry name" value="Secre_tail"/>
</dbReference>
<feature type="domain" description="Secretion system C-terminal sorting" evidence="4">
    <location>
        <begin position="370"/>
        <end position="435"/>
    </location>
</feature>
<reference evidence="5 6" key="1">
    <citation type="journal article" date="2014" name="Genome Biol. Evol.">
        <title>Extensive gene acquisition in the extremely psychrophilic bacterial species Psychroflexus torquis and the link to sea-ice ecosystem specialism.</title>
        <authorList>
            <person name="Feng S."/>
            <person name="Powell S.M."/>
            <person name="Wilson R."/>
            <person name="Bowman J.P."/>
        </authorList>
    </citation>
    <scope>NUCLEOTIDE SEQUENCE [LARGE SCALE GENOMIC DNA]</scope>
    <source>
        <strain evidence="5 6">ACAM 44</strain>
    </source>
</reference>
<feature type="compositionally biased region" description="Low complexity" evidence="2">
    <location>
        <begin position="177"/>
        <end position="193"/>
    </location>
</feature>
<accession>N1WXK2</accession>
<dbReference type="RefSeq" id="WP_003437568.1">
    <property type="nucleotide sequence ID" value="NZ_APLF01000004.1"/>
</dbReference>
<sequence length="441" mass="48147">MKKITIILMMVLTATFGFSQQVVVQDFEATDSFTFAGFEGLGSVAIGTDPASGGTNGSNLQLESVSTGNPWQGAEIVQLIDFMQLTTDKTLSIDVYATQAFTLLGKVEIGGPNSAASQSYTTPNQWQTLTFTFNESLDGTGVADGIYEKLVFFPNWSSSNGGFDDPADFTIYIDNLTSETSTPDPDPEPTVAAPTPPERLPEDVISLYSNQYDNITVTEWSAEWDSADIEDVVIDGNDTKKITFGGFLGVDFAANAFDATNMTYFHMDFWVANPDLSDKVFNPKWSNHLGADGETNAYDYTNILIDSPSGEWISLDIPLADFVPVNGADRSAFAQFLITSNIGGVAYVDNIYLHNQTLSTNQFSQADFTVYPNPTQDVWNIKTTVNISSVKVYNLMGNLVLNQKVDANEAVISSEGLATGVYFVKIENEANYFKTVKVIKN</sequence>
<evidence type="ECO:0000313" key="6">
    <source>
        <dbReference type="Proteomes" id="UP000012317"/>
    </source>
</evidence>
<feature type="region of interest" description="Disordered" evidence="2">
    <location>
        <begin position="177"/>
        <end position="198"/>
    </location>
</feature>
<evidence type="ECO:0000256" key="1">
    <source>
        <dbReference type="ARBA" id="ARBA00022729"/>
    </source>
</evidence>
<gene>
    <name evidence="5" type="ORF">pgond44_05245</name>
</gene>
<dbReference type="AlphaFoldDB" id="N1WXK2"/>
<dbReference type="Pfam" id="PF18962">
    <property type="entry name" value="Por_Secre_tail"/>
    <property type="match status" value="1"/>
</dbReference>
<evidence type="ECO:0000259" key="4">
    <source>
        <dbReference type="Pfam" id="PF18962"/>
    </source>
</evidence>
<feature type="chain" id="PRO_5004113887" evidence="3">
    <location>
        <begin position="20"/>
        <end position="441"/>
    </location>
</feature>
<comment type="caution">
    <text evidence="5">The sequence shown here is derived from an EMBL/GenBank/DDBJ whole genome shotgun (WGS) entry which is preliminary data.</text>
</comment>
<evidence type="ECO:0000256" key="2">
    <source>
        <dbReference type="SAM" id="MobiDB-lite"/>
    </source>
</evidence>
<dbReference type="eggNOG" id="COG2273">
    <property type="taxonomic scope" value="Bacteria"/>
</dbReference>
<evidence type="ECO:0000256" key="3">
    <source>
        <dbReference type="SAM" id="SignalP"/>
    </source>
</evidence>
<proteinExistence type="predicted"/>
<dbReference type="STRING" id="1189619.pgond44_05245"/>
<organism evidence="5 6">
    <name type="scientific">Psychroflexus gondwanensis ACAM 44</name>
    <dbReference type="NCBI Taxonomy" id="1189619"/>
    <lineage>
        <taxon>Bacteria</taxon>
        <taxon>Pseudomonadati</taxon>
        <taxon>Bacteroidota</taxon>
        <taxon>Flavobacteriia</taxon>
        <taxon>Flavobacteriales</taxon>
        <taxon>Flavobacteriaceae</taxon>
        <taxon>Psychroflexus</taxon>
    </lineage>
</organism>
<protein>
    <submittedName>
        <fullName evidence="5">Secreted Por secretion system protein C-terminal sorting domain</fullName>
    </submittedName>
</protein>
<evidence type="ECO:0000313" key="5">
    <source>
        <dbReference type="EMBL" id="EMY81922.1"/>
    </source>
</evidence>
<dbReference type="NCBIfam" id="TIGR04183">
    <property type="entry name" value="Por_Secre_tail"/>
    <property type="match status" value="1"/>
</dbReference>
<dbReference type="Proteomes" id="UP000012317">
    <property type="component" value="Unassembled WGS sequence"/>
</dbReference>
<keyword evidence="6" id="KW-1185">Reference proteome</keyword>
<keyword evidence="1 3" id="KW-0732">Signal</keyword>